<dbReference type="KEGG" id="sfh:SFHH103_03426"/>
<gene>
    <name evidence="1" type="ordered locus">SFHH103_03426</name>
</gene>
<dbReference type="EMBL" id="HE616890">
    <property type="protein sequence ID" value="CCE97918.1"/>
    <property type="molecule type" value="Genomic_DNA"/>
</dbReference>
<reference evidence="1 2" key="1">
    <citation type="journal article" date="2012" name="J. Bacteriol.">
        <title>Genome sequence of the soybean symbiont Sinorhizobium fredii HH103.</title>
        <authorList>
            <person name="Weidner S."/>
            <person name="Becker A."/>
            <person name="Bonilla I."/>
            <person name="Jaenicke S."/>
            <person name="Lloret J."/>
            <person name="Margaret I."/>
            <person name="Puhler A."/>
            <person name="Ruiz-Sainz J.E."/>
            <person name="Schneiker-Bekel S."/>
            <person name="Szczepanowski R."/>
            <person name="Vinardell J.M."/>
            <person name="Zehner S."/>
            <person name="Gottfert M."/>
        </authorList>
    </citation>
    <scope>NUCLEOTIDE SEQUENCE [LARGE SCALE GENOMIC DNA]</scope>
    <source>
        <strain evidence="1 2">HH103</strain>
    </source>
</reference>
<protein>
    <submittedName>
        <fullName evidence="1">Uncharacterized protein</fullName>
    </submittedName>
</protein>
<dbReference type="Proteomes" id="UP000007735">
    <property type="component" value="Chromosome"/>
</dbReference>
<accession>G9A3H0</accession>
<organism evidence="1 2">
    <name type="scientific">Sinorhizobium fredii (strain HH103)</name>
    <dbReference type="NCBI Taxonomy" id="1117943"/>
    <lineage>
        <taxon>Bacteria</taxon>
        <taxon>Pseudomonadati</taxon>
        <taxon>Pseudomonadota</taxon>
        <taxon>Alphaproteobacteria</taxon>
        <taxon>Hyphomicrobiales</taxon>
        <taxon>Rhizobiaceae</taxon>
        <taxon>Sinorhizobium/Ensifer group</taxon>
        <taxon>Sinorhizobium</taxon>
    </lineage>
</organism>
<name>G9A3H0_SINF1</name>
<dbReference type="AlphaFoldDB" id="G9A3H0"/>
<evidence type="ECO:0000313" key="1">
    <source>
        <dbReference type="EMBL" id="CCE97918.1"/>
    </source>
</evidence>
<dbReference type="PATRIC" id="fig|380.5.peg.3623"/>
<proteinExistence type="predicted"/>
<dbReference type="STRING" id="1117943.SFHH103_03426"/>
<sequence>MTLEIANIAQGQIWLPAPYCFTFAADFLENLLISPQS</sequence>
<evidence type="ECO:0000313" key="2">
    <source>
        <dbReference type="Proteomes" id="UP000007735"/>
    </source>
</evidence>
<dbReference type="HOGENOM" id="CLU_3347740_0_0_5"/>